<name>A0A0B1TFP4_OESDE</name>
<feature type="disulfide bond" evidence="2">
    <location>
        <begin position="39"/>
        <end position="66"/>
    </location>
</feature>
<protein>
    <recommendedName>
        <fullName evidence="3">CUB domain-containing protein</fullName>
    </recommendedName>
</protein>
<evidence type="ECO:0000256" key="1">
    <source>
        <dbReference type="ARBA" id="ARBA00023157"/>
    </source>
</evidence>
<dbReference type="InterPro" id="IPR035914">
    <property type="entry name" value="Sperma_CUB_dom_sf"/>
</dbReference>
<dbReference type="Gene3D" id="2.60.120.290">
    <property type="entry name" value="Spermadhesin, CUB domain"/>
    <property type="match status" value="1"/>
</dbReference>
<evidence type="ECO:0000259" key="3">
    <source>
        <dbReference type="PROSITE" id="PS01180"/>
    </source>
</evidence>
<dbReference type="PROSITE" id="PS01186">
    <property type="entry name" value="EGF_2"/>
    <property type="match status" value="1"/>
</dbReference>
<sequence>LELLNSTVCYARKVTVCRCPTGFGGSFCQRIASSSPLNCGGLIPASNKVTVLKISISNEENNRRQCIYHIRASPNQHVLIEIESIKGRCEEGCSNTAMEAKMNNDSRPVGDRFCCKLQTPRLILSKGCNVPLIFFAQNGTLDVTMYFRSVNANSSVSLNSTTLIPNDSIKLVEVYEQSDRDYGMYIHGTL</sequence>
<organism evidence="4 5">
    <name type="scientific">Oesophagostomum dentatum</name>
    <name type="common">Nodular worm</name>
    <dbReference type="NCBI Taxonomy" id="61180"/>
    <lineage>
        <taxon>Eukaryota</taxon>
        <taxon>Metazoa</taxon>
        <taxon>Ecdysozoa</taxon>
        <taxon>Nematoda</taxon>
        <taxon>Chromadorea</taxon>
        <taxon>Rhabditida</taxon>
        <taxon>Rhabditina</taxon>
        <taxon>Rhabditomorpha</taxon>
        <taxon>Strongyloidea</taxon>
        <taxon>Strongylidae</taxon>
        <taxon>Oesophagostomum</taxon>
    </lineage>
</organism>
<proteinExistence type="predicted"/>
<dbReference type="PROSITE" id="PS01180">
    <property type="entry name" value="CUB"/>
    <property type="match status" value="1"/>
</dbReference>
<comment type="caution">
    <text evidence="2">Lacks conserved residue(s) required for the propagation of feature annotation.</text>
</comment>
<evidence type="ECO:0000256" key="2">
    <source>
        <dbReference type="PROSITE-ProRule" id="PRU00059"/>
    </source>
</evidence>
<dbReference type="InterPro" id="IPR000742">
    <property type="entry name" value="EGF"/>
</dbReference>
<accession>A0A0B1TFP4</accession>
<dbReference type="PROSITE" id="PS00022">
    <property type="entry name" value="EGF_1"/>
    <property type="match status" value="1"/>
</dbReference>
<evidence type="ECO:0000313" key="5">
    <source>
        <dbReference type="Proteomes" id="UP000053660"/>
    </source>
</evidence>
<dbReference type="Proteomes" id="UP000053660">
    <property type="component" value="Unassembled WGS sequence"/>
</dbReference>
<dbReference type="EMBL" id="KN549681">
    <property type="protein sequence ID" value="KHJ96383.1"/>
    <property type="molecule type" value="Genomic_DNA"/>
</dbReference>
<reference evidence="4 5" key="1">
    <citation type="submission" date="2014-03" db="EMBL/GenBank/DDBJ databases">
        <title>Draft genome of the hookworm Oesophagostomum dentatum.</title>
        <authorList>
            <person name="Mitreva M."/>
        </authorList>
    </citation>
    <scope>NUCLEOTIDE SEQUENCE [LARGE SCALE GENOMIC DNA]</scope>
    <source>
        <strain evidence="4 5">OD-Hann</strain>
    </source>
</reference>
<feature type="non-terminal residue" evidence="4">
    <location>
        <position position="1"/>
    </location>
</feature>
<evidence type="ECO:0000313" key="4">
    <source>
        <dbReference type="EMBL" id="KHJ96383.1"/>
    </source>
</evidence>
<keyword evidence="5" id="KW-1185">Reference proteome</keyword>
<keyword evidence="1 2" id="KW-1015">Disulfide bond</keyword>
<feature type="domain" description="CUB" evidence="3">
    <location>
        <begin position="39"/>
        <end position="157"/>
    </location>
</feature>
<dbReference type="InterPro" id="IPR000859">
    <property type="entry name" value="CUB_dom"/>
</dbReference>
<gene>
    <name evidence="4" type="ORF">OESDEN_03656</name>
</gene>
<dbReference type="SUPFAM" id="SSF49854">
    <property type="entry name" value="Spermadhesin, CUB domain"/>
    <property type="match status" value="1"/>
</dbReference>
<dbReference type="AlphaFoldDB" id="A0A0B1TFP4"/>
<dbReference type="OrthoDB" id="5826793at2759"/>
<dbReference type="Pfam" id="PF00431">
    <property type="entry name" value="CUB"/>
    <property type="match status" value="1"/>
</dbReference>